<gene>
    <name evidence="3" type="ORF">BD311DRAFT_460919</name>
</gene>
<dbReference type="OrthoDB" id="2798132at2759"/>
<protein>
    <recommendedName>
        <fullName evidence="2">DUF6593 domain-containing protein</fullName>
    </recommendedName>
</protein>
<dbReference type="Proteomes" id="UP000292957">
    <property type="component" value="Unassembled WGS sequence"/>
</dbReference>
<evidence type="ECO:0000259" key="2">
    <source>
        <dbReference type="Pfam" id="PF20236"/>
    </source>
</evidence>
<dbReference type="EMBL" id="ML143451">
    <property type="protein sequence ID" value="TBU26047.1"/>
    <property type="molecule type" value="Genomic_DNA"/>
</dbReference>
<feature type="region of interest" description="Disordered" evidence="1">
    <location>
        <begin position="179"/>
        <end position="207"/>
    </location>
</feature>
<feature type="compositionally biased region" description="Basic and acidic residues" evidence="1">
    <location>
        <begin position="179"/>
        <end position="193"/>
    </location>
</feature>
<organism evidence="3">
    <name type="scientific">Dichomitus squalens</name>
    <dbReference type="NCBI Taxonomy" id="114155"/>
    <lineage>
        <taxon>Eukaryota</taxon>
        <taxon>Fungi</taxon>
        <taxon>Dikarya</taxon>
        <taxon>Basidiomycota</taxon>
        <taxon>Agaricomycotina</taxon>
        <taxon>Agaricomycetes</taxon>
        <taxon>Polyporales</taxon>
        <taxon>Polyporaceae</taxon>
        <taxon>Dichomitus</taxon>
    </lineage>
</organism>
<dbReference type="AlphaFoldDB" id="A0A4Q9MGW3"/>
<feature type="domain" description="DUF6593" evidence="2">
    <location>
        <begin position="8"/>
        <end position="175"/>
    </location>
</feature>
<feature type="compositionally biased region" description="Gly residues" evidence="1">
    <location>
        <begin position="197"/>
        <end position="207"/>
    </location>
</feature>
<sequence length="207" mass="23812">MRLYFVPNDPERTTLMSANGVIHYQVTTVKARRFTPAILRIKRPAIDAEEDTCVAEVKWKRGFRAHPVVRSHIFDGEMQELQVRHFLYKVGRLFSPTRYFLGSDDEEYRWKPLKDTGHVLTHVSSSREVARFVQETVTEGFFQGEKKWCLFIQPTNLDIDMIVVSFIIMEKRRRDRIAAEGMKTKNQDEDRAVEGGCETGGSGGALA</sequence>
<name>A0A4Q9MGW3_9APHY</name>
<dbReference type="InterPro" id="IPR046528">
    <property type="entry name" value="DUF6593"/>
</dbReference>
<reference evidence="3" key="1">
    <citation type="submission" date="2019-01" db="EMBL/GenBank/DDBJ databases">
        <title>Draft genome sequences of three monokaryotic isolates of the white-rot basidiomycete fungus Dichomitus squalens.</title>
        <authorList>
            <consortium name="DOE Joint Genome Institute"/>
            <person name="Lopez S.C."/>
            <person name="Andreopoulos B."/>
            <person name="Pangilinan J."/>
            <person name="Lipzen A."/>
            <person name="Riley R."/>
            <person name="Ahrendt S."/>
            <person name="Ng V."/>
            <person name="Barry K."/>
            <person name="Daum C."/>
            <person name="Grigoriev I.V."/>
            <person name="Hilden K.S."/>
            <person name="Makela M.R."/>
            <person name="de Vries R.P."/>
        </authorList>
    </citation>
    <scope>NUCLEOTIDE SEQUENCE [LARGE SCALE GENOMIC DNA]</scope>
    <source>
        <strain evidence="3">OM18370.1</strain>
    </source>
</reference>
<evidence type="ECO:0000256" key="1">
    <source>
        <dbReference type="SAM" id="MobiDB-lite"/>
    </source>
</evidence>
<dbReference type="Pfam" id="PF20236">
    <property type="entry name" value="DUF6593"/>
    <property type="match status" value="1"/>
</dbReference>
<proteinExistence type="predicted"/>
<evidence type="ECO:0000313" key="3">
    <source>
        <dbReference type="EMBL" id="TBU26047.1"/>
    </source>
</evidence>
<accession>A0A4Q9MGW3</accession>